<evidence type="ECO:0000313" key="2">
    <source>
        <dbReference type="Proteomes" id="UP000245396"/>
    </source>
</evidence>
<protein>
    <submittedName>
        <fullName evidence="1">Uncharacterized protein (DUF736 family)</fullName>
    </submittedName>
</protein>
<evidence type="ECO:0000313" key="1">
    <source>
        <dbReference type="EMBL" id="PWJ74174.1"/>
    </source>
</evidence>
<sequence>MTDTLANFIQIDGKKITGNIATLSFDIDVTGEPVTSDNEKAPKYRLFAQSPRGRRVEVGGIWERLNADDKPYLALTLNTGHSRWYANLGRYPGQDDETLMAVIPNDYLNSERRS</sequence>
<name>A0A316BNS2_PSESE</name>
<dbReference type="AlphaFoldDB" id="A0A316BNS2"/>
<dbReference type="InterPro" id="IPR007948">
    <property type="entry name" value="DUF736"/>
</dbReference>
<comment type="caution">
    <text evidence="1">The sequence shown here is derived from an EMBL/GenBank/DDBJ whole genome shotgun (WGS) entry which is preliminary data.</text>
</comment>
<dbReference type="EMBL" id="QGGG01000024">
    <property type="protein sequence ID" value="PWJ74174.1"/>
    <property type="molecule type" value="Genomic_DNA"/>
</dbReference>
<gene>
    <name evidence="1" type="ORF">C7441_12449</name>
</gene>
<dbReference type="Pfam" id="PF05284">
    <property type="entry name" value="DUF736"/>
    <property type="match status" value="1"/>
</dbReference>
<organism evidence="1 2">
    <name type="scientific">Pseudaminobacter salicylatoxidans</name>
    <dbReference type="NCBI Taxonomy" id="93369"/>
    <lineage>
        <taxon>Bacteria</taxon>
        <taxon>Pseudomonadati</taxon>
        <taxon>Pseudomonadota</taxon>
        <taxon>Alphaproteobacteria</taxon>
        <taxon>Hyphomicrobiales</taxon>
        <taxon>Phyllobacteriaceae</taxon>
        <taxon>Pseudaminobacter</taxon>
    </lineage>
</organism>
<dbReference type="OrthoDB" id="7915657at2"/>
<keyword evidence="2" id="KW-1185">Reference proteome</keyword>
<dbReference type="RefSeq" id="WP_032492531.1">
    <property type="nucleotide sequence ID" value="NZ_QGGG01000024.1"/>
</dbReference>
<dbReference type="Proteomes" id="UP000245396">
    <property type="component" value="Unassembled WGS sequence"/>
</dbReference>
<proteinExistence type="predicted"/>
<reference evidence="1 2" key="1">
    <citation type="submission" date="2018-05" db="EMBL/GenBank/DDBJ databases">
        <title>Genomic Encyclopedia of Type Strains, Phase IV (KMG-IV): sequencing the most valuable type-strain genomes for metagenomic binning, comparative biology and taxonomic classification.</title>
        <authorList>
            <person name="Goeker M."/>
        </authorList>
    </citation>
    <scope>NUCLEOTIDE SEQUENCE [LARGE SCALE GENOMIC DNA]</scope>
    <source>
        <strain evidence="1 2">DSM 6986</strain>
    </source>
</reference>
<accession>A0A316BNS2</accession>